<dbReference type="Proteomes" id="UP000770785">
    <property type="component" value="Unassembled WGS sequence"/>
</dbReference>
<accession>A0ABX0XEH2</accession>
<evidence type="ECO:0000313" key="2">
    <source>
        <dbReference type="Proteomes" id="UP000770785"/>
    </source>
</evidence>
<gene>
    <name evidence="1" type="ORF">GGR27_003207</name>
</gene>
<comment type="caution">
    <text evidence="1">The sequence shown here is derived from an EMBL/GenBank/DDBJ whole genome shotgun (WGS) entry which is preliminary data.</text>
</comment>
<name>A0ABX0XEH2_9BACT</name>
<dbReference type="RefSeq" id="WP_168039008.1">
    <property type="nucleotide sequence ID" value="NZ_JAATJH010000005.1"/>
</dbReference>
<proteinExistence type="predicted"/>
<protein>
    <submittedName>
        <fullName evidence="1">Uncharacterized protein</fullName>
    </submittedName>
</protein>
<keyword evidence="2" id="KW-1185">Reference proteome</keyword>
<sequence length="215" mass="23581">MKITLLFFLGLLSGATLRSQIDWSTCVPKPTAVVNSEIIYHSVVAWDTAVITLIDSSSTIARIDLSIYEAKAFSNFIKDVALLDGVEIAPTAIIRSLNPNYGICAEPNTVDCKQYFIRIEGATFNGENFTAIGVAVVTDGELKIIQSLKEKAINNSSNPSRLVKNLNFRKFQSAFAASDNKLGPDLQLFGDCEMLHLQGLYDIDCILSVVNKNKK</sequence>
<evidence type="ECO:0000313" key="1">
    <source>
        <dbReference type="EMBL" id="NJC27690.1"/>
    </source>
</evidence>
<organism evidence="1 2">
    <name type="scientific">Neolewinella antarctica</name>
    <dbReference type="NCBI Taxonomy" id="442734"/>
    <lineage>
        <taxon>Bacteria</taxon>
        <taxon>Pseudomonadati</taxon>
        <taxon>Bacteroidota</taxon>
        <taxon>Saprospiria</taxon>
        <taxon>Saprospirales</taxon>
        <taxon>Lewinellaceae</taxon>
        <taxon>Neolewinella</taxon>
    </lineage>
</organism>
<reference evidence="1 2" key="1">
    <citation type="submission" date="2020-03" db="EMBL/GenBank/DDBJ databases">
        <title>Genomic Encyclopedia of Type Strains, Phase IV (KMG-IV): sequencing the most valuable type-strain genomes for metagenomic binning, comparative biology and taxonomic classification.</title>
        <authorList>
            <person name="Goeker M."/>
        </authorList>
    </citation>
    <scope>NUCLEOTIDE SEQUENCE [LARGE SCALE GENOMIC DNA]</scope>
    <source>
        <strain evidence="1 2">DSM 105096</strain>
    </source>
</reference>
<dbReference type="EMBL" id="JAATJH010000005">
    <property type="protein sequence ID" value="NJC27690.1"/>
    <property type="molecule type" value="Genomic_DNA"/>
</dbReference>